<name>A0A6I9SPV4_SESIN</name>
<sequence length="149" mass="16444">MSPPAKKTKSSSGSFVQPARKLATYTSTLRPSLVQIKREKLGASETPSLLKEEGESSQAANCVKGFLTPLDKRFLESLPRDQIMNLLALYASKTVLQIGDLLELGGSAVEEAQKKVEELEGDMHKKERQDEASLTYLRAKVLSLHSRLE</sequence>
<reference evidence="2" key="1">
    <citation type="submission" date="2025-08" db="UniProtKB">
        <authorList>
            <consortium name="RefSeq"/>
        </authorList>
    </citation>
    <scope>IDENTIFICATION</scope>
</reference>
<evidence type="ECO:0000313" key="1">
    <source>
        <dbReference type="Proteomes" id="UP000504604"/>
    </source>
</evidence>
<dbReference type="GeneID" id="105157132"/>
<dbReference type="AlphaFoldDB" id="A0A6I9SPV4"/>
<dbReference type="Proteomes" id="UP000504604">
    <property type="component" value="Linkage group LG3"/>
</dbReference>
<dbReference type="KEGG" id="sind:105157132"/>
<protein>
    <submittedName>
        <fullName evidence="2">Uncharacterized protein LOC105157132</fullName>
    </submittedName>
</protein>
<organism evidence="1 2">
    <name type="scientific">Sesamum indicum</name>
    <name type="common">Oriental sesame</name>
    <name type="synonym">Sesamum orientale</name>
    <dbReference type="NCBI Taxonomy" id="4182"/>
    <lineage>
        <taxon>Eukaryota</taxon>
        <taxon>Viridiplantae</taxon>
        <taxon>Streptophyta</taxon>
        <taxon>Embryophyta</taxon>
        <taxon>Tracheophyta</taxon>
        <taxon>Spermatophyta</taxon>
        <taxon>Magnoliopsida</taxon>
        <taxon>eudicotyledons</taxon>
        <taxon>Gunneridae</taxon>
        <taxon>Pentapetalae</taxon>
        <taxon>asterids</taxon>
        <taxon>lamiids</taxon>
        <taxon>Lamiales</taxon>
        <taxon>Pedaliaceae</taxon>
        <taxon>Sesamum</taxon>
    </lineage>
</organism>
<gene>
    <name evidence="2" type="primary">LOC105157132</name>
</gene>
<proteinExistence type="predicted"/>
<accession>A0A6I9SPV4</accession>
<keyword evidence="1" id="KW-1185">Reference proteome</keyword>
<dbReference type="InParanoid" id="A0A6I9SPV4"/>
<dbReference type="RefSeq" id="XP_011071741.1">
    <property type="nucleotide sequence ID" value="XM_011073439.2"/>
</dbReference>
<evidence type="ECO:0000313" key="2">
    <source>
        <dbReference type="RefSeq" id="XP_011071741.1"/>
    </source>
</evidence>